<accession>A0A5C6ZHR9</accession>
<dbReference type="PROSITE" id="PS50930">
    <property type="entry name" value="HTH_LYTTR"/>
    <property type="match status" value="1"/>
</dbReference>
<sequence length="233" mass="26955">MNFHKTIIIDDEPLAIDVITHHLKRFSNIEVIKTFTDSVEAFNFLKEGHKIDIVFTDIAMPEISGIELVKLSKGNTKFIITTSYSEYAVESFDLEVVDYLLKPISFERFCKAITRFEILENSENQKTLEPSFFVKEGDEFIKILVKDIDYIEGLKDYAKIFTGNNYCLALKTLKSIEAILSPYKFMRIHKSYIVPLSKISQYNGKCILVNNIEIPIGRNYKEALKIYLNNNKL</sequence>
<organism evidence="4 5">
    <name type="scientific">Subsaximicrobium wynnwilliamsii</name>
    <dbReference type="NCBI Taxonomy" id="291179"/>
    <lineage>
        <taxon>Bacteria</taxon>
        <taxon>Pseudomonadati</taxon>
        <taxon>Bacteroidota</taxon>
        <taxon>Flavobacteriia</taxon>
        <taxon>Flavobacteriales</taxon>
        <taxon>Flavobacteriaceae</taxon>
        <taxon>Subsaximicrobium</taxon>
    </lineage>
</organism>
<name>A0A5C6ZHR9_9FLAO</name>
<dbReference type="Gene3D" id="2.40.50.1020">
    <property type="entry name" value="LytTr DNA-binding domain"/>
    <property type="match status" value="1"/>
</dbReference>
<evidence type="ECO:0000313" key="4">
    <source>
        <dbReference type="EMBL" id="TXD89291.1"/>
    </source>
</evidence>
<feature type="domain" description="Response regulatory" evidence="2">
    <location>
        <begin position="5"/>
        <end position="117"/>
    </location>
</feature>
<comment type="caution">
    <text evidence="4">The sequence shown here is derived from an EMBL/GenBank/DDBJ whole genome shotgun (WGS) entry which is preliminary data.</text>
</comment>
<dbReference type="InterPro" id="IPR007492">
    <property type="entry name" value="LytTR_DNA-bd_dom"/>
</dbReference>
<dbReference type="SMART" id="SM00448">
    <property type="entry name" value="REC"/>
    <property type="match status" value="1"/>
</dbReference>
<dbReference type="EMBL" id="VORO01000008">
    <property type="protein sequence ID" value="TXD89291.1"/>
    <property type="molecule type" value="Genomic_DNA"/>
</dbReference>
<keyword evidence="1" id="KW-0597">Phosphoprotein</keyword>
<dbReference type="GO" id="GO:0000156">
    <property type="term" value="F:phosphorelay response regulator activity"/>
    <property type="evidence" value="ECO:0007669"/>
    <property type="project" value="InterPro"/>
</dbReference>
<proteinExistence type="predicted"/>
<dbReference type="InterPro" id="IPR001789">
    <property type="entry name" value="Sig_transdc_resp-reg_receiver"/>
</dbReference>
<dbReference type="SUPFAM" id="SSF52172">
    <property type="entry name" value="CheY-like"/>
    <property type="match status" value="1"/>
</dbReference>
<evidence type="ECO:0000259" key="3">
    <source>
        <dbReference type="PROSITE" id="PS50930"/>
    </source>
</evidence>
<dbReference type="InterPro" id="IPR046947">
    <property type="entry name" value="LytR-like"/>
</dbReference>
<dbReference type="Gene3D" id="3.40.50.2300">
    <property type="match status" value="1"/>
</dbReference>
<reference evidence="4 5" key="1">
    <citation type="submission" date="2019-08" db="EMBL/GenBank/DDBJ databases">
        <title>Genomes of Subsaximicrobium wynnwilliamsii strains.</title>
        <authorList>
            <person name="Bowman J.P."/>
        </authorList>
    </citation>
    <scope>NUCLEOTIDE SEQUENCE [LARGE SCALE GENOMIC DNA]</scope>
    <source>
        <strain evidence="4 5">2-80-2</strain>
    </source>
</reference>
<dbReference type="PANTHER" id="PTHR37299">
    <property type="entry name" value="TRANSCRIPTIONAL REGULATOR-RELATED"/>
    <property type="match status" value="1"/>
</dbReference>
<dbReference type="OrthoDB" id="2168082at2"/>
<dbReference type="Proteomes" id="UP000321578">
    <property type="component" value="Unassembled WGS sequence"/>
</dbReference>
<dbReference type="SMART" id="SM00850">
    <property type="entry name" value="LytTR"/>
    <property type="match status" value="1"/>
</dbReference>
<evidence type="ECO:0000313" key="5">
    <source>
        <dbReference type="Proteomes" id="UP000321578"/>
    </source>
</evidence>
<dbReference type="PANTHER" id="PTHR37299:SF1">
    <property type="entry name" value="STAGE 0 SPORULATION PROTEIN A HOMOLOG"/>
    <property type="match status" value="1"/>
</dbReference>
<protein>
    <submittedName>
        <fullName evidence="4">Response regulator transcription factor</fullName>
    </submittedName>
</protein>
<dbReference type="Pfam" id="PF04397">
    <property type="entry name" value="LytTR"/>
    <property type="match status" value="1"/>
</dbReference>
<dbReference type="GO" id="GO:0003677">
    <property type="term" value="F:DNA binding"/>
    <property type="evidence" value="ECO:0007669"/>
    <property type="project" value="InterPro"/>
</dbReference>
<dbReference type="PROSITE" id="PS50110">
    <property type="entry name" value="RESPONSE_REGULATORY"/>
    <property type="match status" value="1"/>
</dbReference>
<feature type="modified residue" description="4-aspartylphosphate" evidence="1">
    <location>
        <position position="57"/>
    </location>
</feature>
<evidence type="ECO:0000259" key="2">
    <source>
        <dbReference type="PROSITE" id="PS50110"/>
    </source>
</evidence>
<dbReference type="InterPro" id="IPR011006">
    <property type="entry name" value="CheY-like_superfamily"/>
</dbReference>
<dbReference type="Pfam" id="PF00072">
    <property type="entry name" value="Response_reg"/>
    <property type="match status" value="1"/>
</dbReference>
<dbReference type="AlphaFoldDB" id="A0A5C6ZHR9"/>
<evidence type="ECO:0000256" key="1">
    <source>
        <dbReference type="PROSITE-ProRule" id="PRU00169"/>
    </source>
</evidence>
<keyword evidence="5" id="KW-1185">Reference proteome</keyword>
<gene>
    <name evidence="4" type="ORF">ESY86_09635</name>
</gene>
<feature type="domain" description="HTH LytTR-type" evidence="3">
    <location>
        <begin position="132"/>
        <end position="230"/>
    </location>
</feature>
<dbReference type="RefSeq" id="WP_147086370.1">
    <property type="nucleotide sequence ID" value="NZ_VORM01000008.1"/>
</dbReference>